<gene>
    <name evidence="2" type="ORF">SAMN05216262_101427</name>
</gene>
<reference evidence="3" key="1">
    <citation type="submission" date="2016-10" db="EMBL/GenBank/DDBJ databases">
        <authorList>
            <person name="Varghese N."/>
            <person name="Submissions S."/>
        </authorList>
    </citation>
    <scope>NUCLEOTIDE SEQUENCE [LARGE SCALE GENOMIC DNA]</scope>
    <source>
        <strain evidence="3">CGMCC 1.9127</strain>
    </source>
</reference>
<evidence type="ECO:0000313" key="3">
    <source>
        <dbReference type="Proteomes" id="UP000199297"/>
    </source>
</evidence>
<sequence>MQRNVILLSNAYWPSIGGIENSLRHLAIEAQEAGDNVEIIVSDIGVPASDEDRLATVIDGIKVSRYPIAPFSHALFKPFNIVASSWQLYRLMKSKFHEQPNAIVVARFHFCAVAAILAGFASVRYLVPSIVSNQYRGEKSNEEAFLTKLKRYSFIALHSLVQKKALQRCKNFVFSETMRMQCMGLAKNKAEDYMLTKPGVDQSRFCLAGLQQRIALRRKLSLPEDIPLVLFVGRFVKAKGVDLLIEAMSKVATNCHLVLVGGGDERPAFITHIKTLGLTDKVTIVDPLRTVEDYYRCADIFVMSSRYEPLGQTLLEAFSSGLQVVAFNRNSGVNTATEELGMNNFVHYSKSLSGDALAVAVDKTLNKLNEEKRNNASKAAFEKFSWQKLYASLVD</sequence>
<keyword evidence="2" id="KW-0808">Transferase</keyword>
<dbReference type="STRING" id="641665.GCA_002104455_00278"/>
<dbReference type="PANTHER" id="PTHR45947:SF3">
    <property type="entry name" value="SULFOQUINOVOSYL TRANSFERASE SQD2"/>
    <property type="match status" value="1"/>
</dbReference>
<name>A0A1H7H8Q0_9GAMM</name>
<proteinExistence type="predicted"/>
<dbReference type="CDD" id="cd03801">
    <property type="entry name" value="GT4_PimA-like"/>
    <property type="match status" value="1"/>
</dbReference>
<dbReference type="InterPro" id="IPR050194">
    <property type="entry name" value="Glycosyltransferase_grp1"/>
</dbReference>
<accession>A0A1H7H8Q0</accession>
<dbReference type="InterPro" id="IPR001296">
    <property type="entry name" value="Glyco_trans_1"/>
</dbReference>
<dbReference type="Proteomes" id="UP000199297">
    <property type="component" value="Unassembled WGS sequence"/>
</dbReference>
<feature type="domain" description="Glycosyl transferase family 1" evidence="1">
    <location>
        <begin position="215"/>
        <end position="381"/>
    </location>
</feature>
<dbReference type="Pfam" id="PF00534">
    <property type="entry name" value="Glycos_transf_1"/>
    <property type="match status" value="1"/>
</dbReference>
<evidence type="ECO:0000259" key="1">
    <source>
        <dbReference type="Pfam" id="PF00534"/>
    </source>
</evidence>
<dbReference type="EMBL" id="FOBI01000001">
    <property type="protein sequence ID" value="SEK46654.1"/>
    <property type="molecule type" value="Genomic_DNA"/>
</dbReference>
<evidence type="ECO:0000313" key="2">
    <source>
        <dbReference type="EMBL" id="SEK46654.1"/>
    </source>
</evidence>
<keyword evidence="3" id="KW-1185">Reference proteome</keyword>
<dbReference type="Gene3D" id="3.40.50.2000">
    <property type="entry name" value="Glycogen Phosphorylase B"/>
    <property type="match status" value="2"/>
</dbReference>
<dbReference type="OrthoDB" id="8756565at2"/>
<protein>
    <submittedName>
        <fullName evidence="2">Glycosyltransferase involved in cell wall bisynthesis</fullName>
    </submittedName>
</protein>
<dbReference type="SUPFAM" id="SSF53756">
    <property type="entry name" value="UDP-Glycosyltransferase/glycogen phosphorylase"/>
    <property type="match status" value="1"/>
</dbReference>
<organism evidence="2 3">
    <name type="scientific">Colwellia chukchiensis</name>
    <dbReference type="NCBI Taxonomy" id="641665"/>
    <lineage>
        <taxon>Bacteria</taxon>
        <taxon>Pseudomonadati</taxon>
        <taxon>Pseudomonadota</taxon>
        <taxon>Gammaproteobacteria</taxon>
        <taxon>Alteromonadales</taxon>
        <taxon>Colwelliaceae</taxon>
        <taxon>Colwellia</taxon>
    </lineage>
</organism>
<dbReference type="AlphaFoldDB" id="A0A1H7H8Q0"/>
<dbReference type="RefSeq" id="WP_085282498.1">
    <property type="nucleotide sequence ID" value="NZ_FOBI01000001.1"/>
</dbReference>
<dbReference type="PANTHER" id="PTHR45947">
    <property type="entry name" value="SULFOQUINOVOSYL TRANSFERASE SQD2"/>
    <property type="match status" value="1"/>
</dbReference>
<dbReference type="GO" id="GO:0016757">
    <property type="term" value="F:glycosyltransferase activity"/>
    <property type="evidence" value="ECO:0007669"/>
    <property type="project" value="InterPro"/>
</dbReference>